<feature type="domain" description="NTF2" evidence="2">
    <location>
        <begin position="9"/>
        <end position="119"/>
    </location>
</feature>
<sequence length="124" mass="14138">MQQPSLDEIGKQFAMQYYDKLKTARQTIGSFFHEQARMIYEGVEAVGREAIAMKLMELKCNTLNVFLTSVDTLSVENSLVILVCGQLQCDEDRPLSFCETFTLSMVNGCFLVSNSIFRLNIHHF</sequence>
<evidence type="ECO:0000313" key="3">
    <source>
        <dbReference type="EMBL" id="KAA0191262.1"/>
    </source>
</evidence>
<dbReference type="InterPro" id="IPR032710">
    <property type="entry name" value="NTF2-like_dom_sf"/>
</dbReference>
<dbReference type="GO" id="GO:0051028">
    <property type="term" value="P:mRNA transport"/>
    <property type="evidence" value="ECO:0007669"/>
    <property type="project" value="UniProtKB-UniRule"/>
</dbReference>
<dbReference type="GO" id="GO:0015031">
    <property type="term" value="P:protein transport"/>
    <property type="evidence" value="ECO:0007669"/>
    <property type="project" value="UniProtKB-KW"/>
</dbReference>
<reference evidence="3" key="1">
    <citation type="submission" date="2019-05" db="EMBL/GenBank/DDBJ databases">
        <title>Annotation for the trematode Fasciolopsis buski.</title>
        <authorList>
            <person name="Choi Y.-J."/>
        </authorList>
    </citation>
    <scope>NUCLEOTIDE SEQUENCE</scope>
    <source>
        <strain evidence="3">HT</strain>
        <tissue evidence="3">Whole worm</tissue>
    </source>
</reference>
<dbReference type="PANTHER" id="PTHR12612">
    <property type="entry name" value="NUCLEAR TRANSPORT FACTOR 2"/>
    <property type="match status" value="1"/>
</dbReference>
<dbReference type="InterPro" id="IPR002075">
    <property type="entry name" value="NTF2_dom"/>
</dbReference>
<dbReference type="GO" id="GO:0006913">
    <property type="term" value="P:nucleocytoplasmic transport"/>
    <property type="evidence" value="ECO:0007669"/>
    <property type="project" value="UniProtKB-UniRule"/>
</dbReference>
<keyword evidence="1" id="KW-0813">Transport</keyword>
<name>A0A8E0VJ82_9TREM</name>
<protein>
    <recommendedName>
        <fullName evidence="1">Nuclear transport factor 2</fullName>
        <shortName evidence="1">NTF-2</shortName>
    </recommendedName>
</protein>
<dbReference type="GO" id="GO:0005634">
    <property type="term" value="C:nucleus"/>
    <property type="evidence" value="ECO:0007669"/>
    <property type="project" value="UniProtKB-SubCell"/>
</dbReference>
<dbReference type="Pfam" id="PF02136">
    <property type="entry name" value="NTF2"/>
    <property type="match status" value="1"/>
</dbReference>
<dbReference type="OrthoDB" id="6507044at2759"/>
<dbReference type="GO" id="GO:0005737">
    <property type="term" value="C:cytoplasm"/>
    <property type="evidence" value="ECO:0007669"/>
    <property type="project" value="UniProtKB-SubCell"/>
</dbReference>
<dbReference type="CDD" id="cd00780">
    <property type="entry name" value="NTF2"/>
    <property type="match status" value="1"/>
</dbReference>
<comment type="caution">
    <text evidence="3">The sequence shown here is derived from an EMBL/GenBank/DDBJ whole genome shotgun (WGS) entry which is preliminary data.</text>
</comment>
<accession>A0A8E0VJ82</accession>
<gene>
    <name evidence="3" type="ORF">FBUS_09960</name>
</gene>
<dbReference type="EMBL" id="LUCM01006451">
    <property type="protein sequence ID" value="KAA0191262.1"/>
    <property type="molecule type" value="Genomic_DNA"/>
</dbReference>
<evidence type="ECO:0000256" key="1">
    <source>
        <dbReference type="RuleBase" id="RU369002"/>
    </source>
</evidence>
<keyword evidence="1" id="KW-0539">Nucleus</keyword>
<dbReference type="PROSITE" id="PS50177">
    <property type="entry name" value="NTF2_DOMAIN"/>
    <property type="match status" value="1"/>
</dbReference>
<keyword evidence="1" id="KW-0963">Cytoplasm</keyword>
<keyword evidence="1" id="KW-0653">Protein transport</keyword>
<dbReference type="AlphaFoldDB" id="A0A8E0VJ82"/>
<comment type="function">
    <text evidence="1">Has a role in nuclear-cytoplasmic transport of proteins and mRNAs.</text>
</comment>
<dbReference type="SUPFAM" id="SSF54427">
    <property type="entry name" value="NTF2-like"/>
    <property type="match status" value="1"/>
</dbReference>
<evidence type="ECO:0000259" key="2">
    <source>
        <dbReference type="PROSITE" id="PS50177"/>
    </source>
</evidence>
<evidence type="ECO:0000313" key="4">
    <source>
        <dbReference type="Proteomes" id="UP000728185"/>
    </source>
</evidence>
<keyword evidence="4" id="KW-1185">Reference proteome</keyword>
<dbReference type="InterPro" id="IPR018222">
    <property type="entry name" value="Nuclear_transport_factor_2_euk"/>
</dbReference>
<dbReference type="Gene3D" id="3.10.450.50">
    <property type="match status" value="1"/>
</dbReference>
<proteinExistence type="predicted"/>
<comment type="subcellular location">
    <subcellularLocation>
        <location evidence="1">Cytoplasm</location>
    </subcellularLocation>
    <subcellularLocation>
        <location evidence="1">Nucleus</location>
    </subcellularLocation>
</comment>
<dbReference type="InterPro" id="IPR045875">
    <property type="entry name" value="NTF2"/>
</dbReference>
<organism evidence="3 4">
    <name type="scientific">Fasciolopsis buskii</name>
    <dbReference type="NCBI Taxonomy" id="27845"/>
    <lineage>
        <taxon>Eukaryota</taxon>
        <taxon>Metazoa</taxon>
        <taxon>Spiralia</taxon>
        <taxon>Lophotrochozoa</taxon>
        <taxon>Platyhelminthes</taxon>
        <taxon>Trematoda</taxon>
        <taxon>Digenea</taxon>
        <taxon>Plagiorchiida</taxon>
        <taxon>Echinostomata</taxon>
        <taxon>Echinostomatoidea</taxon>
        <taxon>Fasciolidae</taxon>
        <taxon>Fasciolopsis</taxon>
    </lineage>
</organism>
<dbReference type="Proteomes" id="UP000728185">
    <property type="component" value="Unassembled WGS sequence"/>
</dbReference>